<dbReference type="Gene3D" id="3.30.1370.160">
    <property type="match status" value="1"/>
</dbReference>
<dbReference type="SMART" id="SM00363">
    <property type="entry name" value="S4"/>
    <property type="match status" value="1"/>
</dbReference>
<evidence type="ECO:0000313" key="3">
    <source>
        <dbReference type="EMBL" id="MBS1011053.1"/>
    </source>
</evidence>
<keyword evidence="5" id="KW-0131">Cell cycle</keyword>
<dbReference type="Proteomes" id="UP000217918">
    <property type="component" value="Unassembled WGS sequence"/>
</dbReference>
<dbReference type="GO" id="GO:0051301">
    <property type="term" value="P:cell division"/>
    <property type="evidence" value="ECO:0007669"/>
    <property type="project" value="UniProtKB-KW"/>
</dbReference>
<reference evidence="6" key="2">
    <citation type="submission" date="2018-05" db="EMBL/GenBank/DDBJ databases">
        <title>Genome Comparison of Lactic Acid Bacteria Isolated from non-Wheat Sourdough.</title>
        <authorList>
            <person name="Rice T."/>
            <person name="Axel C."/>
            <person name="Lynch K.M."/>
            <person name="Benz C."/>
            <person name="Arendt E.K."/>
            <person name="Coffey A."/>
        </authorList>
    </citation>
    <scope>NUCLEOTIDE SEQUENCE</scope>
    <source>
        <strain evidence="6">TR055</strain>
    </source>
</reference>
<dbReference type="EMBL" id="JAERKF010000011">
    <property type="protein sequence ID" value="MBS1011053.1"/>
    <property type="molecule type" value="Genomic_DNA"/>
</dbReference>
<keyword evidence="5" id="KW-0132">Cell division</keyword>
<organism evidence="3 9">
    <name type="scientific">Levilactobacillus brevis</name>
    <name type="common">Lactobacillus brevis</name>
    <dbReference type="NCBI Taxonomy" id="1580"/>
    <lineage>
        <taxon>Bacteria</taxon>
        <taxon>Bacillati</taxon>
        <taxon>Bacillota</taxon>
        <taxon>Bacilli</taxon>
        <taxon>Lactobacillales</taxon>
        <taxon>Lactobacillaceae</taxon>
        <taxon>Levilactobacillus</taxon>
    </lineage>
</organism>
<reference evidence="4 7" key="1">
    <citation type="submission" date="2017-09" db="EMBL/GenBank/DDBJ databases">
        <title>Genome sequence of Lactobacillus brevis D7.</title>
        <authorList>
            <person name="Kwon M.-S."/>
            <person name="Lim S.K."/>
            <person name="Choi H.-J."/>
        </authorList>
    </citation>
    <scope>NUCLEOTIDE SEQUENCE [LARGE SCALE GENOMIC DNA]</scope>
    <source>
        <strain evidence="4 7">D7</strain>
    </source>
</reference>
<dbReference type="EMBL" id="CP031198">
    <property type="protein sequence ID" value="QCZ53005.1"/>
    <property type="molecule type" value="Genomic_DNA"/>
</dbReference>
<evidence type="ECO:0000256" key="1">
    <source>
        <dbReference type="PROSITE-ProRule" id="PRU00182"/>
    </source>
</evidence>
<dbReference type="Proteomes" id="UP000676478">
    <property type="component" value="Unassembled WGS sequence"/>
</dbReference>
<evidence type="ECO:0000313" key="9">
    <source>
        <dbReference type="Proteomes" id="UP000676478"/>
    </source>
</evidence>
<dbReference type="PANTHER" id="PTHR13633:SF3">
    <property type="entry name" value="MITOCHONDRIAL TRANSCRIPTION RESCUE FACTOR 1"/>
    <property type="match status" value="1"/>
</dbReference>
<evidence type="ECO:0000313" key="8">
    <source>
        <dbReference type="Proteomes" id="UP000307074"/>
    </source>
</evidence>
<keyword evidence="1" id="KW-0694">RNA-binding</keyword>
<dbReference type="EMBL" id="QFDK01000004">
    <property type="protein sequence ID" value="TOZ04680.1"/>
    <property type="molecule type" value="Genomic_DNA"/>
</dbReference>
<dbReference type="Pfam" id="PF17774">
    <property type="entry name" value="YlmH_RBD"/>
    <property type="match status" value="1"/>
</dbReference>
<dbReference type="EMBL" id="NVYO01000001">
    <property type="protein sequence ID" value="PBQ24006.1"/>
    <property type="molecule type" value="Genomic_DNA"/>
</dbReference>
<dbReference type="InterPro" id="IPR012677">
    <property type="entry name" value="Nucleotide-bd_a/b_plait_sf"/>
</dbReference>
<evidence type="ECO:0000313" key="4">
    <source>
        <dbReference type="EMBL" id="PBQ24006.1"/>
    </source>
</evidence>
<dbReference type="RefSeq" id="WP_021741790.1">
    <property type="nucleotide sequence ID" value="NZ_BEWS01000003.1"/>
</dbReference>
<dbReference type="GeneID" id="56993215"/>
<reference evidence="5 8" key="3">
    <citation type="submission" date="2018-07" db="EMBL/GenBank/DDBJ databases">
        <authorList>
            <person name="Feyereisen M."/>
        </authorList>
    </citation>
    <scope>NUCLEOTIDE SEQUENCE [LARGE SCALE GENOMIC DNA]</scope>
    <source>
        <strain evidence="5 8">UCCLBBS449</strain>
    </source>
</reference>
<reference evidence="3" key="5">
    <citation type="submission" date="2022-09" db="EMBL/GenBank/DDBJ databases">
        <title>Genome-inferred correspondence between phylogeny and metabolic traits in the wild Drosophila gut microbiome.</title>
        <authorList>
            <person name="Bueno E."/>
            <person name="Blow F."/>
            <person name="Douglas A.E."/>
        </authorList>
    </citation>
    <scope>NUCLEOTIDE SEQUENCE</scope>
    <source>
        <strain evidence="3">Dm-2019-70</strain>
    </source>
</reference>
<evidence type="ECO:0000313" key="6">
    <source>
        <dbReference type="EMBL" id="TOZ04680.1"/>
    </source>
</evidence>
<gene>
    <name evidence="4" type="ORF">CNR29_08210</name>
    <name evidence="6" type="ORF">DIS17_04820</name>
    <name evidence="3" type="ORF">JK167_09455</name>
    <name evidence="5" type="ORF">UCCLBBS449_1048</name>
</gene>
<dbReference type="GO" id="GO:0003723">
    <property type="term" value="F:RNA binding"/>
    <property type="evidence" value="ECO:0007669"/>
    <property type="project" value="UniProtKB-KW"/>
</dbReference>
<dbReference type="AlphaFoldDB" id="A0A0C1Q201"/>
<evidence type="ECO:0000313" key="7">
    <source>
        <dbReference type="Proteomes" id="UP000217918"/>
    </source>
</evidence>
<evidence type="ECO:0000259" key="2">
    <source>
        <dbReference type="SMART" id="SM00363"/>
    </source>
</evidence>
<evidence type="ECO:0000313" key="5">
    <source>
        <dbReference type="EMBL" id="QCZ53005.1"/>
    </source>
</evidence>
<dbReference type="Pfam" id="PF21278">
    <property type="entry name" value="YlmH_1st"/>
    <property type="match status" value="1"/>
</dbReference>
<dbReference type="SUPFAM" id="SSF55174">
    <property type="entry name" value="Alpha-L RNA-binding motif"/>
    <property type="match status" value="1"/>
</dbReference>
<dbReference type="PANTHER" id="PTHR13633">
    <property type="entry name" value="MITOCHONDRIAL TRANSCRIPTION RESCUE FACTOR 1"/>
    <property type="match status" value="1"/>
</dbReference>
<dbReference type="InterPro" id="IPR040591">
    <property type="entry name" value="RqcP2_RBD"/>
</dbReference>
<proteinExistence type="predicted"/>
<protein>
    <submittedName>
        <fullName evidence="5">Cell division protein</fullName>
    </submittedName>
    <submittedName>
        <fullName evidence="3">RNA-binding protein</fullName>
    </submittedName>
</protein>
<dbReference type="InterPro" id="IPR002942">
    <property type="entry name" value="S4_RNA-bd"/>
</dbReference>
<dbReference type="Gene3D" id="3.10.290.10">
    <property type="entry name" value="RNA-binding S4 domain"/>
    <property type="match status" value="1"/>
</dbReference>
<dbReference type="Gene3D" id="3.30.70.330">
    <property type="match status" value="1"/>
</dbReference>
<dbReference type="InterPro" id="IPR036986">
    <property type="entry name" value="S4_RNA-bd_sf"/>
</dbReference>
<sequence length="259" mass="29124">MDENVLQHFRPDEAPLIDAVGGWIQQSQDEYRPVLTNFLNPRQVYIATTLARRADVPVQFNGGHAHAEMQRALFYPDYYEPVAKDFELAVLRVDYPVKFATLHHSQILGTLLGTGIEREILGDILTDGTTWQVVTEAGMADYLTGQVDRIGRVKARLQLADFADLVHPLSEWTAEGATLSSLRLDNIVGTGFHLSRHRAKELIEAGHVRLNWAETQKPDYELDVADIVSVRGFGRIRLDEVGGRTKKDKIRVTLAVLQK</sequence>
<dbReference type="Proteomes" id="UP000785759">
    <property type="component" value="Unassembled WGS sequence"/>
</dbReference>
<feature type="domain" description="RNA-binding S4" evidence="2">
    <location>
        <begin position="182"/>
        <end position="251"/>
    </location>
</feature>
<reference evidence="3" key="4">
    <citation type="submission" date="2020-12" db="EMBL/GenBank/DDBJ databases">
        <authorList>
            <person name="Mcmullen J.G."/>
        </authorList>
    </citation>
    <scope>NUCLEOTIDE SEQUENCE</scope>
    <source>
        <strain evidence="3">Dm-2019-70</strain>
    </source>
</reference>
<name>A0A0C1Q201_LEVBR</name>
<dbReference type="Proteomes" id="UP000307074">
    <property type="component" value="Chromosome"/>
</dbReference>
<dbReference type="OrthoDB" id="9812787at2"/>
<dbReference type="Pfam" id="PF01479">
    <property type="entry name" value="S4"/>
    <property type="match status" value="1"/>
</dbReference>
<dbReference type="PROSITE" id="PS50889">
    <property type="entry name" value="S4"/>
    <property type="match status" value="1"/>
</dbReference>
<dbReference type="CDD" id="cd00165">
    <property type="entry name" value="S4"/>
    <property type="match status" value="1"/>
</dbReference>
<accession>A0A0C1Q201</accession>
<dbReference type="InterPro" id="IPR048443">
    <property type="entry name" value="RqcP2_N"/>
</dbReference>